<dbReference type="Pfam" id="PF12802">
    <property type="entry name" value="MarR_2"/>
    <property type="match status" value="1"/>
</dbReference>
<accession>A0ABV3XBT8</accession>
<dbReference type="InterPro" id="IPR039422">
    <property type="entry name" value="MarR/SlyA-like"/>
</dbReference>
<reference evidence="3 4" key="1">
    <citation type="submission" date="2024-06" db="EMBL/GenBank/DDBJ databases">
        <title>Draft genome sequence of Geodermatophilus badlandi, a novel member of the Geodermatophilaceae isolated from badland sedimentary rocks in the Red desert, Wyoming, USA.</title>
        <authorList>
            <person name="Ben Tekaya S."/>
            <person name="Nouioui I."/>
            <person name="Flores G.M."/>
            <person name="Shaal M.N."/>
            <person name="Bredoire F."/>
            <person name="Basile F."/>
            <person name="Van Diepen L."/>
            <person name="Ward N.L."/>
        </authorList>
    </citation>
    <scope>NUCLEOTIDE SEQUENCE [LARGE SCALE GENOMIC DNA]</scope>
    <source>
        <strain evidence="3 4">WL48A</strain>
    </source>
</reference>
<dbReference type="Proteomes" id="UP001560045">
    <property type="component" value="Unassembled WGS sequence"/>
</dbReference>
<gene>
    <name evidence="3" type="ORF">ABQ292_02850</name>
</gene>
<protein>
    <submittedName>
        <fullName evidence="3">MarR family winged helix-turn-helix transcriptional regulator</fullName>
    </submittedName>
</protein>
<proteinExistence type="predicted"/>
<dbReference type="PANTHER" id="PTHR33164">
    <property type="entry name" value="TRANSCRIPTIONAL REGULATOR, MARR FAMILY"/>
    <property type="match status" value="1"/>
</dbReference>
<name>A0ABV3XBT8_9ACTN</name>
<organism evidence="3 4">
    <name type="scientific">Geodermatophilus maliterrae</name>
    <dbReference type="NCBI Taxonomy" id="3162531"/>
    <lineage>
        <taxon>Bacteria</taxon>
        <taxon>Bacillati</taxon>
        <taxon>Actinomycetota</taxon>
        <taxon>Actinomycetes</taxon>
        <taxon>Geodermatophilales</taxon>
        <taxon>Geodermatophilaceae</taxon>
        <taxon>Geodermatophilus</taxon>
    </lineage>
</organism>
<evidence type="ECO:0000313" key="3">
    <source>
        <dbReference type="EMBL" id="MEX5717305.1"/>
    </source>
</evidence>
<feature type="compositionally biased region" description="Polar residues" evidence="1">
    <location>
        <begin position="162"/>
        <end position="178"/>
    </location>
</feature>
<dbReference type="InterPro" id="IPR000835">
    <property type="entry name" value="HTH_MarR-typ"/>
</dbReference>
<dbReference type="SMART" id="SM00347">
    <property type="entry name" value="HTH_MARR"/>
    <property type="match status" value="1"/>
</dbReference>
<keyword evidence="4" id="KW-1185">Reference proteome</keyword>
<dbReference type="InterPro" id="IPR036388">
    <property type="entry name" value="WH-like_DNA-bd_sf"/>
</dbReference>
<dbReference type="Gene3D" id="1.10.10.10">
    <property type="entry name" value="Winged helix-like DNA-binding domain superfamily/Winged helix DNA-binding domain"/>
    <property type="match status" value="1"/>
</dbReference>
<evidence type="ECO:0000313" key="4">
    <source>
        <dbReference type="Proteomes" id="UP001560045"/>
    </source>
</evidence>
<evidence type="ECO:0000259" key="2">
    <source>
        <dbReference type="SMART" id="SM00347"/>
    </source>
</evidence>
<dbReference type="SUPFAM" id="SSF46785">
    <property type="entry name" value="Winged helix' DNA-binding domain"/>
    <property type="match status" value="1"/>
</dbReference>
<feature type="domain" description="HTH marR-type" evidence="2">
    <location>
        <begin position="29"/>
        <end position="135"/>
    </location>
</feature>
<evidence type="ECO:0000256" key="1">
    <source>
        <dbReference type="SAM" id="MobiDB-lite"/>
    </source>
</evidence>
<comment type="caution">
    <text evidence="3">The sequence shown here is derived from an EMBL/GenBank/DDBJ whole genome shotgun (WGS) entry which is preliminary data.</text>
</comment>
<sequence>MEGVERVDLELLDDALVRLRRLWTASRAHVTDDLGRRVEMSSVLVVEACARAEADAVEVTVGDVAAFLDVEPSTASRLVERTAAAGLVRRDASTVNGRRAALRLTDAGRALRARATAARLGWLSGVVADWSAADLYLLGSALARFADAVAASPPAAGRGRGTSSQPGQDSTSGRTVQE</sequence>
<dbReference type="PANTHER" id="PTHR33164:SF57">
    <property type="entry name" value="MARR-FAMILY TRANSCRIPTIONAL REGULATOR"/>
    <property type="match status" value="1"/>
</dbReference>
<dbReference type="EMBL" id="JBFNXQ010000005">
    <property type="protein sequence ID" value="MEX5717305.1"/>
    <property type="molecule type" value="Genomic_DNA"/>
</dbReference>
<dbReference type="InterPro" id="IPR036390">
    <property type="entry name" value="WH_DNA-bd_sf"/>
</dbReference>
<feature type="region of interest" description="Disordered" evidence="1">
    <location>
        <begin position="152"/>
        <end position="178"/>
    </location>
</feature>
<dbReference type="RefSeq" id="WP_369203012.1">
    <property type="nucleotide sequence ID" value="NZ_JBFNXQ010000005.1"/>
</dbReference>